<proteinExistence type="predicted"/>
<dbReference type="GO" id="GO:0005886">
    <property type="term" value="C:plasma membrane"/>
    <property type="evidence" value="ECO:0007669"/>
    <property type="project" value="TreeGrafter"/>
</dbReference>
<reference evidence="2" key="1">
    <citation type="journal article" date="2020" name="Nat. Commun.">
        <title>Genome assembly of wild tea tree DASZ reveals pedigree and selection history of tea varieties.</title>
        <authorList>
            <person name="Zhang W."/>
            <person name="Zhang Y."/>
            <person name="Qiu H."/>
            <person name="Guo Y."/>
            <person name="Wan H."/>
            <person name="Zhang X."/>
            <person name="Scossa F."/>
            <person name="Alseekh S."/>
            <person name="Zhang Q."/>
            <person name="Wang P."/>
            <person name="Xu L."/>
            <person name="Schmidt M.H."/>
            <person name="Jia X."/>
            <person name="Li D."/>
            <person name="Zhu A."/>
            <person name="Guo F."/>
            <person name="Chen W."/>
            <person name="Ni D."/>
            <person name="Usadel B."/>
            <person name="Fernie A.R."/>
            <person name="Wen W."/>
        </authorList>
    </citation>
    <scope>NUCLEOTIDE SEQUENCE [LARGE SCALE GENOMIC DNA]</scope>
    <source>
        <strain evidence="2">cv. G240</strain>
    </source>
</reference>
<name>A0A7J7H549_CAMSI</name>
<dbReference type="GO" id="GO:0003843">
    <property type="term" value="F:1,3-beta-D-glucan synthase activity"/>
    <property type="evidence" value="ECO:0007669"/>
    <property type="project" value="TreeGrafter"/>
</dbReference>
<dbReference type="PANTHER" id="PTHR12741">
    <property type="entry name" value="LYST-INTERACTING PROTEIN LIP5 DOPAMINE RESPONSIVE PROTEIN DRG-1"/>
    <property type="match status" value="1"/>
</dbReference>
<dbReference type="Proteomes" id="UP000593564">
    <property type="component" value="Unassembled WGS sequence"/>
</dbReference>
<organism evidence="1 2">
    <name type="scientific">Camellia sinensis</name>
    <name type="common">Tea plant</name>
    <name type="synonym">Thea sinensis</name>
    <dbReference type="NCBI Taxonomy" id="4442"/>
    <lineage>
        <taxon>Eukaryota</taxon>
        <taxon>Viridiplantae</taxon>
        <taxon>Streptophyta</taxon>
        <taxon>Embryophyta</taxon>
        <taxon>Tracheophyta</taxon>
        <taxon>Spermatophyta</taxon>
        <taxon>Magnoliopsida</taxon>
        <taxon>eudicotyledons</taxon>
        <taxon>Gunneridae</taxon>
        <taxon>Pentapetalae</taxon>
        <taxon>asterids</taxon>
        <taxon>Ericales</taxon>
        <taxon>Theaceae</taxon>
        <taxon>Camellia</taxon>
    </lineage>
</organism>
<evidence type="ECO:0000313" key="2">
    <source>
        <dbReference type="Proteomes" id="UP000593564"/>
    </source>
</evidence>
<evidence type="ECO:0000313" key="1">
    <source>
        <dbReference type="EMBL" id="KAF5947351.1"/>
    </source>
</evidence>
<reference evidence="1 2" key="2">
    <citation type="submission" date="2020-07" db="EMBL/GenBank/DDBJ databases">
        <title>Genome assembly of wild tea tree DASZ reveals pedigree and selection history of tea varieties.</title>
        <authorList>
            <person name="Zhang W."/>
        </authorList>
    </citation>
    <scope>NUCLEOTIDE SEQUENCE [LARGE SCALE GENOMIC DNA]</scope>
    <source>
        <strain evidence="2">cv. G240</strain>
        <tissue evidence="1">Leaf</tissue>
    </source>
</reference>
<accession>A0A7J7H549</accession>
<protein>
    <submittedName>
        <fullName evidence="1">Uncharacterized protein</fullName>
    </submittedName>
</protein>
<dbReference type="EMBL" id="JACBKZ010000006">
    <property type="protein sequence ID" value="KAF5947351.1"/>
    <property type="molecule type" value="Genomic_DNA"/>
</dbReference>
<gene>
    <name evidence="1" type="ORF">HYC85_013308</name>
</gene>
<sequence>MVSSFPNVLTPYYNEDVLYSEEELKKENEDGITTLFYPQKIYPVRGMMYYRKALELQCFLDYADDRDILSGHRTSDSHKDLREGSQALADLKFTYIVSCQRYGAQKKSSEARDRSCYSNALLTIDMNQCFITRLVHVQSGDKFFDHWPMNFGKPSKVTVLTVCVFLYGRLYLVLSGMEKGILEDAAIHQSKALEEALATQSVFQLGLLLVLPMVMEIGLERGFRTVLGDFVIMKLQLASVFFTFHS</sequence>
<comment type="caution">
    <text evidence="1">The sequence shown here is derived from an EMBL/GenBank/DDBJ whole genome shotgun (WGS) entry which is preliminary data.</text>
</comment>
<keyword evidence="2" id="KW-1185">Reference proteome</keyword>
<dbReference type="PANTHER" id="PTHR12741:SF16">
    <property type="entry name" value="CALLOSE SYNTHASE 7"/>
    <property type="match status" value="1"/>
</dbReference>
<dbReference type="AlphaFoldDB" id="A0A7J7H549"/>